<dbReference type="Pfam" id="PF14559">
    <property type="entry name" value="TPR_19"/>
    <property type="match status" value="1"/>
</dbReference>
<accession>A0A177B0Z7</accession>
<feature type="domain" description="PRP1 splicing factor N-terminal" evidence="11">
    <location>
        <begin position="16"/>
        <end position="157"/>
    </location>
</feature>
<proteinExistence type="predicted"/>
<keyword evidence="13" id="KW-1185">Reference proteome</keyword>
<dbReference type="PANTHER" id="PTHR11246">
    <property type="entry name" value="PRE-MRNA SPLICING FACTOR"/>
    <property type="match status" value="1"/>
</dbReference>
<dbReference type="SMART" id="SM00028">
    <property type="entry name" value="TPR"/>
    <property type="match status" value="4"/>
</dbReference>
<evidence type="ECO:0000256" key="7">
    <source>
        <dbReference type="ARBA" id="ARBA00031070"/>
    </source>
</evidence>
<dbReference type="EMBL" id="LWCA01000695">
    <property type="protein sequence ID" value="OAF67311.1"/>
    <property type="molecule type" value="Genomic_DNA"/>
</dbReference>
<comment type="caution">
    <text evidence="12">The sequence shown here is derived from an EMBL/GenBank/DDBJ whole genome shotgun (WGS) entry which is preliminary data.</text>
</comment>
<evidence type="ECO:0000256" key="1">
    <source>
        <dbReference type="ARBA" id="ARBA00004123"/>
    </source>
</evidence>
<evidence type="ECO:0000256" key="10">
    <source>
        <dbReference type="SAM" id="MobiDB-lite"/>
    </source>
</evidence>
<gene>
    <name evidence="12" type="ORF">A3Q56_05004</name>
</gene>
<evidence type="ECO:0000256" key="3">
    <source>
        <dbReference type="ARBA" id="ARBA00022664"/>
    </source>
</evidence>
<dbReference type="GO" id="GO:0000244">
    <property type="term" value="P:spliceosomal tri-snRNP complex assembly"/>
    <property type="evidence" value="ECO:0007669"/>
    <property type="project" value="TreeGrafter"/>
</dbReference>
<dbReference type="InterPro" id="IPR019734">
    <property type="entry name" value="TPR_rpt"/>
</dbReference>
<evidence type="ECO:0000256" key="6">
    <source>
        <dbReference type="ARBA" id="ARBA00023242"/>
    </source>
</evidence>
<organism evidence="12 13">
    <name type="scientific">Intoshia linei</name>
    <dbReference type="NCBI Taxonomy" id="1819745"/>
    <lineage>
        <taxon>Eukaryota</taxon>
        <taxon>Metazoa</taxon>
        <taxon>Spiralia</taxon>
        <taxon>Lophotrochozoa</taxon>
        <taxon>Mesozoa</taxon>
        <taxon>Orthonectida</taxon>
        <taxon>Rhopaluridae</taxon>
        <taxon>Intoshia</taxon>
    </lineage>
</organism>
<dbReference type="PANTHER" id="PTHR11246:SF1">
    <property type="entry name" value="PRE-MRNA-PROCESSING FACTOR 6"/>
    <property type="match status" value="1"/>
</dbReference>
<feature type="region of interest" description="Disordered" evidence="10">
    <location>
        <begin position="1"/>
        <end position="61"/>
    </location>
</feature>
<dbReference type="SUPFAM" id="SSF48452">
    <property type="entry name" value="TPR-like"/>
    <property type="match status" value="4"/>
</dbReference>
<keyword evidence="4" id="KW-0677">Repeat</keyword>
<dbReference type="InterPro" id="IPR003107">
    <property type="entry name" value="HAT"/>
</dbReference>
<dbReference type="AlphaFoldDB" id="A0A177B0Z7"/>
<evidence type="ECO:0000313" key="12">
    <source>
        <dbReference type="EMBL" id="OAF67311.1"/>
    </source>
</evidence>
<dbReference type="InterPro" id="IPR045075">
    <property type="entry name" value="Syf1-like"/>
</dbReference>
<dbReference type="InterPro" id="IPR011990">
    <property type="entry name" value="TPR-like_helical_dom_sf"/>
</dbReference>
<evidence type="ECO:0000256" key="4">
    <source>
        <dbReference type="ARBA" id="ARBA00022737"/>
    </source>
</evidence>
<dbReference type="OrthoDB" id="440128at2759"/>
<keyword evidence="5" id="KW-0508">mRNA splicing</keyword>
<evidence type="ECO:0000256" key="5">
    <source>
        <dbReference type="ARBA" id="ARBA00023187"/>
    </source>
</evidence>
<dbReference type="Proteomes" id="UP000078046">
    <property type="component" value="Unassembled WGS sequence"/>
</dbReference>
<reference evidence="12 13" key="1">
    <citation type="submission" date="2016-04" db="EMBL/GenBank/DDBJ databases">
        <title>The genome of Intoshia linei affirms orthonectids as highly simplified spiralians.</title>
        <authorList>
            <person name="Mikhailov K.V."/>
            <person name="Slusarev G.S."/>
            <person name="Nikitin M.A."/>
            <person name="Logacheva M.D."/>
            <person name="Penin A."/>
            <person name="Aleoshin V."/>
            <person name="Panchin Y.V."/>
        </authorList>
    </citation>
    <scope>NUCLEOTIDE SEQUENCE [LARGE SCALE GENOMIC DNA]</scope>
    <source>
        <strain evidence="12">Intl2013</strain>
        <tissue evidence="12">Whole animal</tissue>
    </source>
</reference>
<evidence type="ECO:0000256" key="8">
    <source>
        <dbReference type="ARBA" id="ARBA00032140"/>
    </source>
</evidence>
<keyword evidence="3" id="KW-0507">mRNA processing</keyword>
<evidence type="ECO:0000256" key="2">
    <source>
        <dbReference type="ARBA" id="ARBA00020235"/>
    </source>
</evidence>
<dbReference type="GO" id="GO:0071013">
    <property type="term" value="C:catalytic step 2 spliceosome"/>
    <property type="evidence" value="ECO:0007669"/>
    <property type="project" value="TreeGrafter"/>
</dbReference>
<dbReference type="FunFam" id="1.25.40.10:FF:000058">
    <property type="entry name" value="Pre-mRNA processing factor 6"/>
    <property type="match status" value="1"/>
</dbReference>
<comment type="subcellular location">
    <subcellularLocation>
        <location evidence="1">Nucleus</location>
    </subcellularLocation>
</comment>
<evidence type="ECO:0000259" key="11">
    <source>
        <dbReference type="Pfam" id="PF06424"/>
    </source>
</evidence>
<keyword evidence="6" id="KW-0539">Nucleus</keyword>
<dbReference type="Gene3D" id="1.25.40.10">
    <property type="entry name" value="Tetratricopeptide repeat domain"/>
    <property type="match status" value="4"/>
</dbReference>
<evidence type="ECO:0000313" key="13">
    <source>
        <dbReference type="Proteomes" id="UP000078046"/>
    </source>
</evidence>
<dbReference type="GO" id="GO:0046540">
    <property type="term" value="C:U4/U6 x U5 tri-snRNP complex"/>
    <property type="evidence" value="ECO:0007669"/>
    <property type="project" value="TreeGrafter"/>
</dbReference>
<evidence type="ECO:0000256" key="9">
    <source>
        <dbReference type="ARBA" id="ARBA00046247"/>
    </source>
</evidence>
<sequence length="896" mass="102634">MSIDNRKNRLFMTQDAPPGYVPGIGRGASGFTTRSDIGPARAAIDIPQAGSSPKDDGTQDLNDAYFDEFAGYGGSLCSNDPYEKDDVEADEVYDSIDRRMDEKRKQRREFKRKKLLEIYHKERPKIQQQFSDLKRPLGELSEDDWMSIPEVGDTRNKRQRNPRMEKFTPVPDSILRSAVTATENSMAVSSREQKFGGITTPFTGGLSTPVADIDMKKIGEARNTLMDIRLNQVSDSVTGQTVVDPKGYLTDLQSMNPNQGGDINDVKKARLLLKSVRETNPNHAPGWIASARVEEVTGKLQTAKNYVLKGIEKCPHSEDMILEAVRLLSREEAKSIIALSIRNLSNSVKIWVKSAELEDSLNNKKNVYRKALEYIPNSVRLWKLAVELEEKEDARIMLTRAVECCPTSVDLWLALAKLESYENARQVLNKSRQSIPTERIIWIAAAQLEESNDNIAMIKMLLERGLTMLRANSVEIKRDDWLKEAELCETAKSILTAKQIVQCVIDIDVDKEDRKSIWMDDAESFISHNCLECAREVYEHMVTKMPKKKSIWQALAYFEKNYGTSESFDNVLERAVKICPKADLLWLMRAKELWLRGKVDMARDVLKAAFEYNPYNEKIWLAAVKLESENNDHDRARKLLTSARAKAPTARVYIKSAKLEWCLDNIDEALKLVNDAMRTFSSEPKLWMILTQIKEQQKKFDEIPELFAKSIKKCPRSIDLWILASRFECRLNRIPKGRSILERSRLANPKTDRLWLESIRIEISIENMAVAKILLSKALQECPNSGILWAKTIEVETRAQSKARCIDALRRCEHDPQVLVAAARMFWQDRKINKAREWFHRAIKVDGDNGDSWCHFYKFELINGDSEKQAYVKNCCIKAEPHHGEMWCQVMKNIKN</sequence>
<comment type="function">
    <text evidence="9">Involved in pre-mRNA splicing as component of the U4/U6-U5 tri-snRNP complex, one of the building blocks of the spliceosome. Enhances dihydrotestosterone-induced transactivation activity of AR, as well as dexamethasone-induced transactivation activity of NR3C1, but does not affect estrogen-induced transactivation.</text>
</comment>
<dbReference type="SMART" id="SM00386">
    <property type="entry name" value="HAT"/>
    <property type="match status" value="13"/>
</dbReference>
<dbReference type="Pfam" id="PF06424">
    <property type="entry name" value="PRP1_N"/>
    <property type="match status" value="1"/>
</dbReference>
<name>A0A177B0Z7_9BILA</name>
<protein>
    <recommendedName>
        <fullName evidence="2">Pre-mRNA-processing factor 6</fullName>
    </recommendedName>
    <alternativeName>
        <fullName evidence="8">PRP6 homolog</fullName>
    </alternativeName>
    <alternativeName>
        <fullName evidence="7">U5 snRNP-associated 102 kDa protein</fullName>
    </alternativeName>
</protein>
<dbReference type="InterPro" id="IPR010491">
    <property type="entry name" value="PRP1_N"/>
</dbReference>